<organism evidence="1 2">
    <name type="scientific">Pseudomonas promysalinigenes</name>
    <dbReference type="NCBI Taxonomy" id="485898"/>
    <lineage>
        <taxon>Bacteria</taxon>
        <taxon>Pseudomonadati</taxon>
        <taxon>Pseudomonadota</taxon>
        <taxon>Gammaproteobacteria</taxon>
        <taxon>Pseudomonadales</taxon>
        <taxon>Pseudomonadaceae</taxon>
        <taxon>Pseudomonas</taxon>
    </lineage>
</organism>
<evidence type="ECO:0000313" key="2">
    <source>
        <dbReference type="Proteomes" id="UP001064504"/>
    </source>
</evidence>
<dbReference type="RefSeq" id="WP_261745180.1">
    <property type="nucleotide sequence ID" value="NZ_CP104557.1"/>
</dbReference>
<evidence type="ECO:0000313" key="1">
    <source>
        <dbReference type="EMBL" id="UXH41584.1"/>
    </source>
</evidence>
<protein>
    <submittedName>
        <fullName evidence="1">Uncharacterized protein</fullName>
    </submittedName>
</protein>
<proteinExistence type="predicted"/>
<gene>
    <name evidence="1" type="ORF">N5C08_08695</name>
</gene>
<name>A0ABY6APK8_9PSED</name>
<reference evidence="1" key="1">
    <citation type="submission" date="2022-09" db="EMBL/GenBank/DDBJ databases">
        <title>Complete genome sequence of Pseudomonas promysalinigenes strain RL-WG26, a newly isolated PGPR with the potential for plant salinity stress alleviation.</title>
        <authorList>
            <person name="Ren L."/>
            <person name="Wang G."/>
            <person name="Hu H."/>
        </authorList>
    </citation>
    <scope>NUCLEOTIDE SEQUENCE</scope>
    <source>
        <strain evidence="1">RL-WG26</strain>
    </source>
</reference>
<sequence>MQLTLESAVQAIAKVQAAYNCSDLEAITKMQGAAAKAGDEASLECLCVIKATLLGL</sequence>
<accession>A0ABY6APK8</accession>
<keyword evidence="2" id="KW-1185">Reference proteome</keyword>
<dbReference type="Proteomes" id="UP001064504">
    <property type="component" value="Chromosome"/>
</dbReference>
<dbReference type="EMBL" id="CP104557">
    <property type="protein sequence ID" value="UXH41584.1"/>
    <property type="molecule type" value="Genomic_DNA"/>
</dbReference>